<dbReference type="InterPro" id="IPR008278">
    <property type="entry name" value="4-PPantetheinyl_Trfase_dom"/>
</dbReference>
<evidence type="ECO:0000256" key="4">
    <source>
        <dbReference type="ARBA" id="ARBA00022832"/>
    </source>
</evidence>
<keyword evidence="1 8" id="KW-0444">Lipid biosynthesis</keyword>
<protein>
    <recommendedName>
        <fullName evidence="8">Holo-[acyl-carrier-protein] synthase</fullName>
        <shortName evidence="8">Holo-ACP synthase</shortName>
        <ecNumber evidence="8">2.7.8.7</ecNumber>
    </recommendedName>
    <alternativeName>
        <fullName evidence="8">4'-phosphopantetheinyl transferase AcpS</fullName>
    </alternativeName>
</protein>
<comment type="catalytic activity">
    <reaction evidence="8">
        <text>apo-[ACP] + CoA = holo-[ACP] + adenosine 3',5'-bisphosphate + H(+)</text>
        <dbReference type="Rhea" id="RHEA:12068"/>
        <dbReference type="Rhea" id="RHEA-COMP:9685"/>
        <dbReference type="Rhea" id="RHEA-COMP:9690"/>
        <dbReference type="ChEBI" id="CHEBI:15378"/>
        <dbReference type="ChEBI" id="CHEBI:29999"/>
        <dbReference type="ChEBI" id="CHEBI:57287"/>
        <dbReference type="ChEBI" id="CHEBI:58343"/>
        <dbReference type="ChEBI" id="CHEBI:64479"/>
        <dbReference type="EC" id="2.7.8.7"/>
    </reaction>
</comment>
<dbReference type="Proteomes" id="UP000244173">
    <property type="component" value="Chromosome"/>
</dbReference>
<keyword evidence="4 8" id="KW-0276">Fatty acid metabolism</keyword>
<accession>A0A2S0PDK5</accession>
<comment type="function">
    <text evidence="8">Transfers the 4'-phosphopantetheine moiety from coenzyme A to a Ser of acyl-carrier-protein.</text>
</comment>
<feature type="domain" description="4'-phosphopantetheinyl transferase" evidence="9">
    <location>
        <begin position="4"/>
        <end position="91"/>
    </location>
</feature>
<dbReference type="GO" id="GO:0005737">
    <property type="term" value="C:cytoplasm"/>
    <property type="evidence" value="ECO:0007669"/>
    <property type="project" value="UniProtKB-SubCell"/>
</dbReference>
<evidence type="ECO:0000259" key="9">
    <source>
        <dbReference type="Pfam" id="PF01648"/>
    </source>
</evidence>
<keyword evidence="2 8" id="KW-0808">Transferase</keyword>
<keyword evidence="3 8" id="KW-0479">Metal-binding</keyword>
<dbReference type="NCBIfam" id="TIGR00556">
    <property type="entry name" value="pantethn_trn"/>
    <property type="match status" value="1"/>
</dbReference>
<evidence type="ECO:0000256" key="3">
    <source>
        <dbReference type="ARBA" id="ARBA00022723"/>
    </source>
</evidence>
<keyword evidence="11" id="KW-1185">Reference proteome</keyword>
<dbReference type="InterPro" id="IPR004568">
    <property type="entry name" value="Ppantetheine-prot_Trfase_dom"/>
</dbReference>
<feature type="binding site" evidence="8">
    <location>
        <position position="8"/>
    </location>
    <ligand>
        <name>Mg(2+)</name>
        <dbReference type="ChEBI" id="CHEBI:18420"/>
    </ligand>
</feature>
<keyword evidence="5 8" id="KW-0460">Magnesium</keyword>
<comment type="subcellular location">
    <subcellularLocation>
        <location evidence="8">Cytoplasm</location>
    </subcellularLocation>
</comment>
<dbReference type="AlphaFoldDB" id="A0A2S0PDK5"/>
<dbReference type="SUPFAM" id="SSF56214">
    <property type="entry name" value="4'-phosphopantetheinyl transferase"/>
    <property type="match status" value="1"/>
</dbReference>
<evidence type="ECO:0000256" key="1">
    <source>
        <dbReference type="ARBA" id="ARBA00022516"/>
    </source>
</evidence>
<evidence type="ECO:0000313" key="10">
    <source>
        <dbReference type="EMBL" id="AVY95468.1"/>
    </source>
</evidence>
<dbReference type="STRING" id="1122240.GCA_000620105_02286"/>
<dbReference type="OrthoDB" id="517356at2"/>
<evidence type="ECO:0000256" key="7">
    <source>
        <dbReference type="ARBA" id="ARBA00023160"/>
    </source>
</evidence>
<evidence type="ECO:0000256" key="8">
    <source>
        <dbReference type="HAMAP-Rule" id="MF_00101"/>
    </source>
</evidence>
<comment type="similarity">
    <text evidence="8">Belongs to the P-Pant transferase superfamily. AcpS family.</text>
</comment>
<evidence type="ECO:0000256" key="2">
    <source>
        <dbReference type="ARBA" id="ARBA00022679"/>
    </source>
</evidence>
<evidence type="ECO:0000313" key="11">
    <source>
        <dbReference type="Proteomes" id="UP000244173"/>
    </source>
</evidence>
<keyword evidence="6 8" id="KW-0443">Lipid metabolism</keyword>
<feature type="binding site" evidence="8">
    <location>
        <position position="57"/>
    </location>
    <ligand>
        <name>Mg(2+)</name>
        <dbReference type="ChEBI" id="CHEBI:18420"/>
    </ligand>
</feature>
<dbReference type="EMBL" id="CP028519">
    <property type="protein sequence ID" value="AVY95468.1"/>
    <property type="molecule type" value="Genomic_DNA"/>
</dbReference>
<proteinExistence type="inferred from homology"/>
<dbReference type="KEGG" id="maer:DAI18_16480"/>
<dbReference type="NCBIfam" id="TIGR00516">
    <property type="entry name" value="acpS"/>
    <property type="match status" value="1"/>
</dbReference>
<organism evidence="10 11">
    <name type="scientific">Microvirgula aerodenitrificans</name>
    <dbReference type="NCBI Taxonomy" id="57480"/>
    <lineage>
        <taxon>Bacteria</taxon>
        <taxon>Pseudomonadati</taxon>
        <taxon>Pseudomonadota</taxon>
        <taxon>Betaproteobacteria</taxon>
        <taxon>Neisseriales</taxon>
        <taxon>Aquaspirillaceae</taxon>
        <taxon>Microvirgula</taxon>
    </lineage>
</organism>
<dbReference type="RefSeq" id="WP_028499335.1">
    <property type="nucleotide sequence ID" value="NZ_CP028519.1"/>
</dbReference>
<dbReference type="HAMAP" id="MF_00101">
    <property type="entry name" value="AcpS"/>
    <property type="match status" value="1"/>
</dbReference>
<keyword evidence="8" id="KW-0963">Cytoplasm</keyword>
<dbReference type="Gene3D" id="3.90.470.20">
    <property type="entry name" value="4'-phosphopantetheinyl transferase domain"/>
    <property type="match status" value="1"/>
</dbReference>
<dbReference type="GO" id="GO:0006633">
    <property type="term" value="P:fatty acid biosynthetic process"/>
    <property type="evidence" value="ECO:0007669"/>
    <property type="project" value="UniProtKB-UniRule"/>
</dbReference>
<dbReference type="EC" id="2.7.8.7" evidence="8"/>
<keyword evidence="7 8" id="KW-0275">Fatty acid biosynthesis</keyword>
<sequence>MIVGIGTDLVEIVRFDALLARHGARAGQRILAPEERDEWARAALPARFLAKRFAAKEAFAKAVGTGVRAPVLLTAIRIGHDALGKPELAFEPVLAAWLTARGIRRTHLSISDERSLCSAFVVLEG</sequence>
<dbReference type="Pfam" id="PF01648">
    <property type="entry name" value="ACPS"/>
    <property type="match status" value="1"/>
</dbReference>
<evidence type="ECO:0000256" key="5">
    <source>
        <dbReference type="ARBA" id="ARBA00022842"/>
    </source>
</evidence>
<dbReference type="InterPro" id="IPR037143">
    <property type="entry name" value="4-PPantetheinyl_Trfase_dom_sf"/>
</dbReference>
<dbReference type="GO" id="GO:0008897">
    <property type="term" value="F:holo-[acyl-carrier-protein] synthase activity"/>
    <property type="evidence" value="ECO:0007669"/>
    <property type="project" value="UniProtKB-UniRule"/>
</dbReference>
<gene>
    <name evidence="8" type="primary">acpS</name>
    <name evidence="10" type="ORF">DAI18_16480</name>
</gene>
<dbReference type="InterPro" id="IPR002582">
    <property type="entry name" value="ACPS"/>
</dbReference>
<reference evidence="10 11" key="1">
    <citation type="submission" date="2018-04" db="EMBL/GenBank/DDBJ databases">
        <title>Denitrifier Microvirgula.</title>
        <authorList>
            <person name="Anderson E."/>
            <person name="Jang J."/>
            <person name="Ishii S."/>
        </authorList>
    </citation>
    <scope>NUCLEOTIDE SEQUENCE [LARGE SCALE GENOMIC DNA]</scope>
    <source>
        <strain evidence="10 11">BE2.4</strain>
    </source>
</reference>
<dbReference type="GO" id="GO:0000287">
    <property type="term" value="F:magnesium ion binding"/>
    <property type="evidence" value="ECO:0007669"/>
    <property type="project" value="UniProtKB-UniRule"/>
</dbReference>
<comment type="cofactor">
    <cofactor evidence="8">
        <name>Mg(2+)</name>
        <dbReference type="ChEBI" id="CHEBI:18420"/>
    </cofactor>
</comment>
<evidence type="ECO:0000256" key="6">
    <source>
        <dbReference type="ARBA" id="ARBA00023098"/>
    </source>
</evidence>
<name>A0A2S0PDK5_9NEIS</name>